<dbReference type="InterPro" id="IPR038404">
    <property type="entry name" value="TRAP_DctP_sf"/>
</dbReference>
<feature type="signal peptide" evidence="2">
    <location>
        <begin position="1"/>
        <end position="19"/>
    </location>
</feature>
<protein>
    <submittedName>
        <fullName evidence="3">TRAP-type C4-dicarboxylate transport system, substrate-binding protein</fullName>
    </submittedName>
</protein>
<evidence type="ECO:0000256" key="2">
    <source>
        <dbReference type="SAM" id="SignalP"/>
    </source>
</evidence>
<proteinExistence type="predicted"/>
<keyword evidence="4" id="KW-1185">Reference proteome</keyword>
<organism evidence="3 4">
    <name type="scientific">Enhydrobacter aerosaccus</name>
    <dbReference type="NCBI Taxonomy" id="225324"/>
    <lineage>
        <taxon>Bacteria</taxon>
        <taxon>Pseudomonadati</taxon>
        <taxon>Pseudomonadota</taxon>
        <taxon>Alphaproteobacteria</taxon>
        <taxon>Hyphomicrobiales</taxon>
        <taxon>Enhydrobacter</taxon>
    </lineage>
</organism>
<dbReference type="InterPro" id="IPR018389">
    <property type="entry name" value="DctP_fam"/>
</dbReference>
<keyword evidence="1 2" id="KW-0732">Signal</keyword>
<sequence>MRRELVWGLIAFSSVAASASQGQVLRSANTHAMEPPATRQVIPSGNVGQPGELVQAPITSRESLDLRSADIYAADHPTVRAVAYLGVLIQSRTMGRYRISTLGESSANSESFTIASVRNGTLDMARVNFAALSGSVPEAIVPALPGLFRSTQHQRHVLDGQIGRDLLAALDRQNLVGLCFYDTGPRSYYGSKPIRKASDLSGLRVAIPQFGPWASVLRVPGETMLPMPYTQVGAALKNGAIDLAEESWPTFVSSGHYKVARYFNETEHSATPSVLIFSKRRWLELSQTDREQIQTAARDSVREFRAFRDESEALARRTAREAGVEVISDVDRSSFTDAAAALYPTLSPELQDLVRRIKDTR</sequence>
<dbReference type="Gene3D" id="3.40.190.170">
    <property type="entry name" value="Bacterial extracellular solute-binding protein, family 7"/>
    <property type="match status" value="1"/>
</dbReference>
<feature type="chain" id="PRO_5012933562" evidence="2">
    <location>
        <begin position="20"/>
        <end position="361"/>
    </location>
</feature>
<dbReference type="GO" id="GO:0055085">
    <property type="term" value="P:transmembrane transport"/>
    <property type="evidence" value="ECO:0007669"/>
    <property type="project" value="InterPro"/>
</dbReference>
<dbReference type="EMBL" id="FUWJ01000002">
    <property type="protein sequence ID" value="SJZ82173.1"/>
    <property type="molecule type" value="Genomic_DNA"/>
</dbReference>
<reference evidence="4" key="1">
    <citation type="submission" date="2017-02" db="EMBL/GenBank/DDBJ databases">
        <authorList>
            <person name="Varghese N."/>
            <person name="Submissions S."/>
        </authorList>
    </citation>
    <scope>NUCLEOTIDE SEQUENCE [LARGE SCALE GENOMIC DNA]</scope>
    <source>
        <strain evidence="4">ATCC 27094</strain>
    </source>
</reference>
<dbReference type="PANTHER" id="PTHR33376:SF2">
    <property type="entry name" value="DICARBOXYLATE-BINDING PERIPLASMIC PROTEIN"/>
    <property type="match status" value="1"/>
</dbReference>
<dbReference type="NCBIfam" id="NF037995">
    <property type="entry name" value="TRAP_S1"/>
    <property type="match status" value="1"/>
</dbReference>
<dbReference type="STRING" id="225324.SAMN02745126_02429"/>
<evidence type="ECO:0000313" key="4">
    <source>
        <dbReference type="Proteomes" id="UP000190092"/>
    </source>
</evidence>
<dbReference type="RefSeq" id="WP_085934117.1">
    <property type="nucleotide sequence ID" value="NZ_FUWJ01000002.1"/>
</dbReference>
<dbReference type="PANTHER" id="PTHR33376">
    <property type="match status" value="1"/>
</dbReference>
<dbReference type="GO" id="GO:0030246">
    <property type="term" value="F:carbohydrate binding"/>
    <property type="evidence" value="ECO:0007669"/>
    <property type="project" value="TreeGrafter"/>
</dbReference>
<dbReference type="Proteomes" id="UP000190092">
    <property type="component" value="Unassembled WGS sequence"/>
</dbReference>
<accession>A0A1T4NSE3</accession>
<gene>
    <name evidence="3" type="ORF">SAMN02745126_02429</name>
</gene>
<evidence type="ECO:0000256" key="1">
    <source>
        <dbReference type="ARBA" id="ARBA00022729"/>
    </source>
</evidence>
<dbReference type="Pfam" id="PF03480">
    <property type="entry name" value="DctP"/>
    <property type="match status" value="1"/>
</dbReference>
<name>A0A1T4NSE3_9HYPH</name>
<dbReference type="AlphaFoldDB" id="A0A1T4NSE3"/>
<evidence type="ECO:0000313" key="3">
    <source>
        <dbReference type="EMBL" id="SJZ82173.1"/>
    </source>
</evidence>
<dbReference type="OrthoDB" id="8204956at2"/>